<proteinExistence type="inferred from homology"/>
<evidence type="ECO:0000256" key="9">
    <source>
        <dbReference type="ARBA" id="ARBA00022884"/>
    </source>
</evidence>
<evidence type="ECO:0000256" key="3">
    <source>
        <dbReference type="ARBA" id="ARBA00011738"/>
    </source>
</evidence>
<dbReference type="InterPro" id="IPR002547">
    <property type="entry name" value="tRNA-bd_dom"/>
</dbReference>
<dbReference type="Proteomes" id="UP000019364">
    <property type="component" value="Unassembled WGS sequence"/>
</dbReference>
<dbReference type="CDD" id="cd00814">
    <property type="entry name" value="MetRS_core"/>
    <property type="match status" value="1"/>
</dbReference>
<dbReference type="Gene3D" id="3.40.50.620">
    <property type="entry name" value="HUPs"/>
    <property type="match status" value="1"/>
</dbReference>
<evidence type="ECO:0000256" key="11">
    <source>
        <dbReference type="ARBA" id="ARBA00023146"/>
    </source>
</evidence>
<dbReference type="Gene3D" id="2.170.220.10">
    <property type="match status" value="1"/>
</dbReference>
<feature type="short sequence motif" description="'KMSKS' region" evidence="13">
    <location>
        <begin position="299"/>
        <end position="303"/>
    </location>
</feature>
<dbReference type="GO" id="GO:0005737">
    <property type="term" value="C:cytoplasm"/>
    <property type="evidence" value="ECO:0007669"/>
    <property type="project" value="UniProtKB-SubCell"/>
</dbReference>
<evidence type="ECO:0000256" key="8">
    <source>
        <dbReference type="ARBA" id="ARBA00022840"/>
    </source>
</evidence>
<dbReference type="SUPFAM" id="SSF50249">
    <property type="entry name" value="Nucleic acid-binding proteins"/>
    <property type="match status" value="1"/>
</dbReference>
<comment type="caution">
    <text evidence="13">Lacks conserved residue(s) required for the propagation of feature annotation.</text>
</comment>
<dbReference type="InterPro" id="IPR012340">
    <property type="entry name" value="NA-bd_OB-fold"/>
</dbReference>
<gene>
    <name evidence="13" type="primary">metG</name>
    <name evidence="16" type="ORF">JCM16418_1252</name>
</gene>
<evidence type="ECO:0000256" key="4">
    <source>
        <dbReference type="ARBA" id="ARBA00022490"/>
    </source>
</evidence>
<dbReference type="AlphaFoldDB" id="W7YRL9"/>
<evidence type="ECO:0000313" key="17">
    <source>
        <dbReference type="Proteomes" id="UP000019364"/>
    </source>
</evidence>
<dbReference type="InterPro" id="IPR014729">
    <property type="entry name" value="Rossmann-like_a/b/a_fold"/>
</dbReference>
<dbReference type="InterPro" id="IPR001412">
    <property type="entry name" value="aa-tRNA-synth_I_CS"/>
</dbReference>
<comment type="function">
    <text evidence="1 13">Is required not only for elongation of protein synthesis but also for the initiation of all mRNA translation through initiator tRNA(fMet) aminoacylation.</text>
</comment>
<feature type="binding site" evidence="13">
    <location>
        <position position="149"/>
    </location>
    <ligand>
        <name>Zn(2+)</name>
        <dbReference type="ChEBI" id="CHEBI:29105"/>
    </ligand>
</feature>
<dbReference type="GO" id="GO:0000049">
    <property type="term" value="F:tRNA binding"/>
    <property type="evidence" value="ECO:0007669"/>
    <property type="project" value="UniProtKB-UniRule"/>
</dbReference>
<feature type="binding site" evidence="13">
    <location>
        <position position="129"/>
    </location>
    <ligand>
        <name>Zn(2+)</name>
        <dbReference type="ChEBI" id="CHEBI:29105"/>
    </ligand>
</feature>
<evidence type="ECO:0000256" key="10">
    <source>
        <dbReference type="ARBA" id="ARBA00022917"/>
    </source>
</evidence>
<evidence type="ECO:0000256" key="7">
    <source>
        <dbReference type="ARBA" id="ARBA00022741"/>
    </source>
</evidence>
<keyword evidence="17" id="KW-1185">Reference proteome</keyword>
<protein>
    <recommendedName>
        <fullName evidence="13">Methionine--tRNA ligase</fullName>
        <ecNumber evidence="13">6.1.1.10</ecNumber>
    </recommendedName>
    <alternativeName>
        <fullName evidence="13">Methionyl-tRNA synthetase</fullName>
        <shortName evidence="13">MetRS</shortName>
    </alternativeName>
</protein>
<dbReference type="InterPro" id="IPR014758">
    <property type="entry name" value="Met-tRNA_synth"/>
</dbReference>
<dbReference type="EC" id="6.1.1.10" evidence="13"/>
<dbReference type="InterPro" id="IPR023457">
    <property type="entry name" value="Met-tRNA_synth_2"/>
</dbReference>
<organism evidence="16 17">
    <name type="scientific">Paenibacillus pini JCM 16418</name>
    <dbReference type="NCBI Taxonomy" id="1236976"/>
    <lineage>
        <taxon>Bacteria</taxon>
        <taxon>Bacillati</taxon>
        <taxon>Bacillota</taxon>
        <taxon>Bacilli</taxon>
        <taxon>Bacillales</taxon>
        <taxon>Paenibacillaceae</taxon>
        <taxon>Paenibacillus</taxon>
    </lineage>
</organism>
<dbReference type="PANTHER" id="PTHR43326:SF1">
    <property type="entry name" value="METHIONINE--TRNA LIGASE, MITOCHONDRIAL"/>
    <property type="match status" value="1"/>
</dbReference>
<keyword evidence="5 13" id="KW-0820">tRNA-binding</keyword>
<dbReference type="NCBIfam" id="TIGR00399">
    <property type="entry name" value="metG_C_term"/>
    <property type="match status" value="1"/>
</dbReference>
<dbReference type="PRINTS" id="PR01041">
    <property type="entry name" value="TRNASYNTHMET"/>
</dbReference>
<dbReference type="eggNOG" id="COG0143">
    <property type="taxonomic scope" value="Bacteria"/>
</dbReference>
<dbReference type="FunFam" id="2.170.220.10:FF:000002">
    <property type="entry name" value="Methionine--tRNA ligase"/>
    <property type="match status" value="1"/>
</dbReference>
<keyword evidence="8 13" id="KW-0067">ATP-binding</keyword>
<feature type="domain" description="TRNA-binding" evidence="15">
    <location>
        <begin position="559"/>
        <end position="659"/>
    </location>
</feature>
<dbReference type="PROSITE" id="PS50886">
    <property type="entry name" value="TRBD"/>
    <property type="match status" value="1"/>
</dbReference>
<dbReference type="GO" id="GO:0004825">
    <property type="term" value="F:methionine-tRNA ligase activity"/>
    <property type="evidence" value="ECO:0007669"/>
    <property type="project" value="UniProtKB-UniRule"/>
</dbReference>
<dbReference type="Pfam" id="PF09334">
    <property type="entry name" value="tRNA-synt_1g"/>
    <property type="match status" value="2"/>
</dbReference>
<comment type="subunit">
    <text evidence="3 13">Homodimer.</text>
</comment>
<reference evidence="16 17" key="1">
    <citation type="journal article" date="2014" name="Genome Announc.">
        <title>Draft Genome Sequence of Paenibacillus pini JCM 16418T, Isolated from the Rhizosphere of Pine Tree.</title>
        <authorList>
            <person name="Yuki M."/>
            <person name="Oshima K."/>
            <person name="Suda W."/>
            <person name="Oshida Y."/>
            <person name="Kitamura K."/>
            <person name="Iida Y."/>
            <person name="Hattori M."/>
            <person name="Ohkuma M."/>
        </authorList>
    </citation>
    <scope>NUCLEOTIDE SEQUENCE [LARGE SCALE GENOMIC DNA]</scope>
    <source>
        <strain evidence="16 17">JCM 16418</strain>
    </source>
</reference>
<dbReference type="CDD" id="cd07957">
    <property type="entry name" value="Anticodon_Ia_Met"/>
    <property type="match status" value="1"/>
</dbReference>
<evidence type="ECO:0000256" key="5">
    <source>
        <dbReference type="ARBA" id="ARBA00022555"/>
    </source>
</evidence>
<comment type="caution">
    <text evidence="16">The sequence shown here is derived from an EMBL/GenBank/DDBJ whole genome shotgun (WGS) entry which is preliminary data.</text>
</comment>
<dbReference type="Pfam" id="PF19303">
    <property type="entry name" value="Anticodon_3"/>
    <property type="match status" value="1"/>
</dbReference>
<keyword evidence="11 13" id="KW-0030">Aminoacyl-tRNA synthetase</keyword>
<accession>W7YRL9</accession>
<evidence type="ECO:0000256" key="13">
    <source>
        <dbReference type="HAMAP-Rule" id="MF_01228"/>
    </source>
</evidence>
<dbReference type="InterPro" id="IPR004495">
    <property type="entry name" value="Met-tRNA-synth_bsu_C"/>
</dbReference>
<dbReference type="PANTHER" id="PTHR43326">
    <property type="entry name" value="METHIONYL-TRNA SYNTHETASE"/>
    <property type="match status" value="1"/>
</dbReference>
<dbReference type="NCBIfam" id="NF008900">
    <property type="entry name" value="PRK12267.1"/>
    <property type="match status" value="1"/>
</dbReference>
<comment type="similarity">
    <text evidence="14">Belongs to the class-I aminoacyl-tRNA synthetase family.</text>
</comment>
<feature type="short sequence motif" description="'HIGH' region" evidence="13">
    <location>
        <begin position="14"/>
        <end position="24"/>
    </location>
</feature>
<dbReference type="STRING" id="1236976.JCM16418_1252"/>
<dbReference type="InterPro" id="IPR015413">
    <property type="entry name" value="Methionyl/Leucyl_tRNA_Synth"/>
</dbReference>
<dbReference type="Gene3D" id="1.10.730.10">
    <property type="entry name" value="Isoleucyl-tRNA Synthetase, Domain 1"/>
    <property type="match status" value="1"/>
</dbReference>
<dbReference type="EMBL" id="BAVZ01000002">
    <property type="protein sequence ID" value="GAF07256.1"/>
    <property type="molecule type" value="Genomic_DNA"/>
</dbReference>
<dbReference type="GO" id="GO:0005524">
    <property type="term" value="F:ATP binding"/>
    <property type="evidence" value="ECO:0007669"/>
    <property type="project" value="UniProtKB-UniRule"/>
</dbReference>
<keyword evidence="9 13" id="KW-0694">RNA-binding</keyword>
<keyword evidence="7 13" id="KW-0547">Nucleotide-binding</keyword>
<evidence type="ECO:0000256" key="14">
    <source>
        <dbReference type="RuleBase" id="RU363039"/>
    </source>
</evidence>
<dbReference type="InterPro" id="IPR041872">
    <property type="entry name" value="Anticodon_Met"/>
</dbReference>
<evidence type="ECO:0000256" key="6">
    <source>
        <dbReference type="ARBA" id="ARBA00022598"/>
    </source>
</evidence>
<evidence type="ECO:0000256" key="2">
    <source>
        <dbReference type="ARBA" id="ARBA00004496"/>
    </source>
</evidence>
<dbReference type="HAMAP" id="MF_01228">
    <property type="entry name" value="Met_tRNA_synth_type2"/>
    <property type="match status" value="1"/>
</dbReference>
<dbReference type="NCBIfam" id="TIGR00398">
    <property type="entry name" value="metG"/>
    <property type="match status" value="1"/>
</dbReference>
<dbReference type="SUPFAM" id="SSF47323">
    <property type="entry name" value="Anticodon-binding domain of a subclass of class I aminoacyl-tRNA synthetases"/>
    <property type="match status" value="1"/>
</dbReference>
<dbReference type="Gene3D" id="2.40.50.140">
    <property type="entry name" value="Nucleic acid-binding proteins"/>
    <property type="match status" value="1"/>
</dbReference>
<evidence type="ECO:0000256" key="12">
    <source>
        <dbReference type="ARBA" id="ARBA00047364"/>
    </source>
</evidence>
<evidence type="ECO:0000259" key="15">
    <source>
        <dbReference type="PROSITE" id="PS50886"/>
    </source>
</evidence>
<dbReference type="FunFam" id="1.10.730.10:FF:000026">
    <property type="entry name" value="Methionine--tRNA ligase"/>
    <property type="match status" value="1"/>
</dbReference>
<dbReference type="InterPro" id="IPR009080">
    <property type="entry name" value="tRNAsynth_Ia_anticodon-bd"/>
</dbReference>
<comment type="subcellular location">
    <subcellularLocation>
        <location evidence="2 13">Cytoplasm</location>
    </subcellularLocation>
</comment>
<keyword evidence="6 13" id="KW-0436">Ligase</keyword>
<dbReference type="Pfam" id="PF01588">
    <property type="entry name" value="tRNA_bind"/>
    <property type="match status" value="1"/>
</dbReference>
<dbReference type="CDD" id="cd02800">
    <property type="entry name" value="tRNA_bind_EcMetRS_like"/>
    <property type="match status" value="1"/>
</dbReference>
<evidence type="ECO:0000313" key="16">
    <source>
        <dbReference type="EMBL" id="GAF07256.1"/>
    </source>
</evidence>
<dbReference type="RefSeq" id="WP_036646883.1">
    <property type="nucleotide sequence ID" value="NZ_BAVZ01000002.1"/>
</dbReference>
<feature type="binding site" evidence="13">
    <location>
        <position position="146"/>
    </location>
    <ligand>
        <name>Zn(2+)</name>
        <dbReference type="ChEBI" id="CHEBI:29105"/>
    </ligand>
</feature>
<sequence length="659" mass="74507">MAEKKTFYLTTPIYYPSDKLHIGHAYTTVAGDSMVRYKKLRGYDARYLTGTDEHGQKIERKAAEMGKTPQQFVDDIVAGIKELWTKLDISNDDFIRTTEERHTTVVQEVFERLLAQGDIYKGEYEGWYCTPDESFFLERQLVNGNCPDCGRPVERVKEESYFFKMSKYADRLLDYYEQHPDFIQPVSRKNEMINNFIKPGLEDLAVSRTTYDWGIKIKSDPKHVIYVWIDALLNYITALGYGSKDTTLFDKYWPADVHLMSKEIVRFHTIYWPIILMALDLPLPKKIFAHGWLLMKDGKMSKSKGNVVDPVTLIDRYGLDSLRYYLLREVPFGADGTFTPESFVERVNSDLANDLGNLLNRTVAMVDKYFDGEVPAYHAGVTEFDATIEEAASLVYAKVEEAMENMEFSVALTAISQFISRSNKYIDETQPWTLAKDESKREELASVMTHLVESLRIASILLQPFLTQAPKKIWAQLGLVEGELTSWDSGKTFGQFPAGTKLVKGDPIFPRLDVEQEVAYIKEAMTVSMGEAKPDAPASDAVSTSVEAPELKEEIGIEDFAKVELRVAQVISVEPVKKADKLLKLQLDLGYEQRQVVSGIAKFYTPEELVGRKVICVTNLKPVKLRGELSQGMILAASHGDQLTIASVPDSMPNGAVVK</sequence>
<dbReference type="GO" id="GO:0006431">
    <property type="term" value="P:methionyl-tRNA aminoacylation"/>
    <property type="evidence" value="ECO:0007669"/>
    <property type="project" value="UniProtKB-UniRule"/>
</dbReference>
<comment type="catalytic activity">
    <reaction evidence="12 13">
        <text>tRNA(Met) + L-methionine + ATP = L-methionyl-tRNA(Met) + AMP + diphosphate</text>
        <dbReference type="Rhea" id="RHEA:13481"/>
        <dbReference type="Rhea" id="RHEA-COMP:9667"/>
        <dbReference type="Rhea" id="RHEA-COMP:9698"/>
        <dbReference type="ChEBI" id="CHEBI:30616"/>
        <dbReference type="ChEBI" id="CHEBI:33019"/>
        <dbReference type="ChEBI" id="CHEBI:57844"/>
        <dbReference type="ChEBI" id="CHEBI:78442"/>
        <dbReference type="ChEBI" id="CHEBI:78530"/>
        <dbReference type="ChEBI" id="CHEBI:456215"/>
        <dbReference type="EC" id="6.1.1.10"/>
    </reaction>
</comment>
<keyword evidence="10 13" id="KW-0648">Protein biosynthesis</keyword>
<name>W7YRL9_9BACL</name>
<dbReference type="OrthoDB" id="9810191at2"/>
<keyword evidence="4 13" id="KW-0963">Cytoplasm</keyword>
<evidence type="ECO:0000256" key="1">
    <source>
        <dbReference type="ARBA" id="ARBA00003314"/>
    </source>
</evidence>
<dbReference type="SUPFAM" id="SSF52374">
    <property type="entry name" value="Nucleotidylyl transferase"/>
    <property type="match status" value="1"/>
</dbReference>
<dbReference type="PROSITE" id="PS00178">
    <property type="entry name" value="AA_TRNA_LIGASE_I"/>
    <property type="match status" value="1"/>
</dbReference>
<dbReference type="FunFam" id="2.40.50.140:FF:000042">
    <property type="entry name" value="Methionine--tRNA ligase"/>
    <property type="match status" value="1"/>
</dbReference>
<dbReference type="InterPro" id="IPR033911">
    <property type="entry name" value="MetRS_core"/>
</dbReference>